<evidence type="ECO:0000256" key="5">
    <source>
        <dbReference type="PIRSR" id="PIRSR602081-1"/>
    </source>
</evidence>
<dbReference type="HOGENOM" id="CLU_010348_2_2_10"/>
<keyword evidence="9" id="KW-0456">Lyase</keyword>
<protein>
    <submittedName>
        <fullName evidence="9">Deoxyribodipyrimidine photo-lyase</fullName>
        <ecNumber evidence="9">4.1.99.3</ecNumber>
    </submittedName>
</protein>
<dbReference type="PANTHER" id="PTHR11455">
    <property type="entry name" value="CRYPTOCHROME"/>
    <property type="match status" value="1"/>
</dbReference>
<reference evidence="9 10" key="1">
    <citation type="journal article" date="2011" name="Stand. Genomic Sci.">
        <title>Complete genome sequence of the gliding, heparinolytic Pedobacter saltans type strain (113).</title>
        <authorList>
            <person name="Liolios K."/>
            <person name="Sikorski J."/>
            <person name="Lu M."/>
            <person name="Nolan M."/>
            <person name="Lapidus A."/>
            <person name="Lucas S."/>
            <person name="Hammon N."/>
            <person name="Deshpande S."/>
            <person name="Cheng J.F."/>
            <person name="Tapia R."/>
            <person name="Han C."/>
            <person name="Goodwin L."/>
            <person name="Pitluck S."/>
            <person name="Huntemann M."/>
            <person name="Ivanova N."/>
            <person name="Pagani I."/>
            <person name="Mavromatis K."/>
            <person name="Ovchinikova G."/>
            <person name="Pati A."/>
            <person name="Chen A."/>
            <person name="Palaniappan K."/>
            <person name="Land M."/>
            <person name="Hauser L."/>
            <person name="Brambilla E.M."/>
            <person name="Kotsyurbenko O."/>
            <person name="Rohde M."/>
            <person name="Tindall B.J."/>
            <person name="Abt B."/>
            <person name="Goker M."/>
            <person name="Detter J.C."/>
            <person name="Woyke T."/>
            <person name="Bristow J."/>
            <person name="Eisen J.A."/>
            <person name="Markowitz V."/>
            <person name="Hugenholtz P."/>
            <person name="Klenk H.P."/>
            <person name="Kyrpides N.C."/>
        </authorList>
    </citation>
    <scope>NUCLEOTIDE SEQUENCE [LARGE SCALE GENOMIC DNA]</scope>
    <source>
        <strain evidence="10">ATCC 51119 / DSM 12145 / JCM 21818 / LMG 10337 / NBRC 100064 / NCIMB 13643</strain>
    </source>
</reference>
<dbReference type="GO" id="GO:0003904">
    <property type="term" value="F:deoxyribodipyrimidine photo-lyase activity"/>
    <property type="evidence" value="ECO:0007669"/>
    <property type="project" value="UniProtKB-EC"/>
</dbReference>
<dbReference type="GO" id="GO:0009416">
    <property type="term" value="P:response to light stimulus"/>
    <property type="evidence" value="ECO:0007669"/>
    <property type="project" value="TreeGrafter"/>
</dbReference>
<dbReference type="GO" id="GO:0003677">
    <property type="term" value="F:DNA binding"/>
    <property type="evidence" value="ECO:0007669"/>
    <property type="project" value="TreeGrafter"/>
</dbReference>
<dbReference type="eggNOG" id="COG0415">
    <property type="taxonomic scope" value="Bacteria"/>
</dbReference>
<name>F0SC80_PSESL</name>
<evidence type="ECO:0000256" key="4">
    <source>
        <dbReference type="ARBA" id="ARBA00022991"/>
    </source>
</evidence>
<dbReference type="KEGG" id="psn:Pedsa_1107"/>
<dbReference type="Pfam" id="PF00875">
    <property type="entry name" value="DNA_photolyase"/>
    <property type="match status" value="1"/>
</dbReference>
<keyword evidence="10" id="KW-1185">Reference proteome</keyword>
<feature type="site" description="Electron transfer via tryptophanyl radical" evidence="6">
    <location>
        <position position="303"/>
    </location>
</feature>
<comment type="cofactor">
    <cofactor evidence="1">
        <name>(6R)-5,10-methylene-5,6,7,8-tetrahydrofolate</name>
        <dbReference type="ChEBI" id="CHEBI:15636"/>
    </cofactor>
</comment>
<gene>
    <name evidence="9" type="ordered locus">Pedsa_1107</name>
</gene>
<comment type="similarity">
    <text evidence="7">Belongs to the DNA photolyase family.</text>
</comment>
<dbReference type="PROSITE" id="PS00691">
    <property type="entry name" value="DNA_PHOTOLYASES_1_2"/>
    <property type="match status" value="1"/>
</dbReference>
<organism evidence="9 10">
    <name type="scientific">Pseudopedobacter saltans (strain ATCC 51119 / DSM 12145 / JCM 21818 / CCUG 39354 / LMG 10337 / NBRC 100064 / NCIMB 13643)</name>
    <name type="common">Pedobacter saltans</name>
    <dbReference type="NCBI Taxonomy" id="762903"/>
    <lineage>
        <taxon>Bacteria</taxon>
        <taxon>Pseudomonadati</taxon>
        <taxon>Bacteroidota</taxon>
        <taxon>Sphingobacteriia</taxon>
        <taxon>Sphingobacteriales</taxon>
        <taxon>Sphingobacteriaceae</taxon>
        <taxon>Pseudopedobacter</taxon>
    </lineage>
</organism>
<dbReference type="Pfam" id="PF03441">
    <property type="entry name" value="FAD_binding_7"/>
    <property type="match status" value="1"/>
</dbReference>
<dbReference type="PROSITE" id="PS51645">
    <property type="entry name" value="PHR_CRY_ALPHA_BETA"/>
    <property type="match status" value="1"/>
</dbReference>
<dbReference type="Proteomes" id="UP000000310">
    <property type="component" value="Chromosome"/>
</dbReference>
<feature type="binding site" evidence="5">
    <location>
        <begin position="369"/>
        <end position="371"/>
    </location>
    <ligand>
        <name>FAD</name>
        <dbReference type="ChEBI" id="CHEBI:57692"/>
    </ligand>
</feature>
<dbReference type="Gene3D" id="1.25.40.80">
    <property type="match status" value="1"/>
</dbReference>
<dbReference type="SUPFAM" id="SSF52425">
    <property type="entry name" value="Cryptochrome/photolyase, N-terminal domain"/>
    <property type="match status" value="1"/>
</dbReference>
<dbReference type="PANTHER" id="PTHR11455:SF9">
    <property type="entry name" value="CRYPTOCHROME CIRCADIAN CLOCK 5 ISOFORM X1"/>
    <property type="match status" value="1"/>
</dbReference>
<dbReference type="Gene3D" id="1.10.579.10">
    <property type="entry name" value="DNA Cyclobutane Dipyrimidine Photolyase, subunit A, domain 3"/>
    <property type="match status" value="1"/>
</dbReference>
<feature type="binding site" evidence="5">
    <location>
        <position position="229"/>
    </location>
    <ligand>
        <name>FAD</name>
        <dbReference type="ChEBI" id="CHEBI:57692"/>
    </ligand>
</feature>
<evidence type="ECO:0000256" key="6">
    <source>
        <dbReference type="PIRSR" id="PIRSR602081-2"/>
    </source>
</evidence>
<dbReference type="EMBL" id="CP002545">
    <property type="protein sequence ID" value="ADY51677.1"/>
    <property type="molecule type" value="Genomic_DNA"/>
</dbReference>
<dbReference type="InterPro" id="IPR036155">
    <property type="entry name" value="Crypto/Photolyase_N_sf"/>
</dbReference>
<evidence type="ECO:0000256" key="2">
    <source>
        <dbReference type="ARBA" id="ARBA00022630"/>
    </source>
</evidence>
<comment type="cofactor">
    <cofactor evidence="5">
        <name>FAD</name>
        <dbReference type="ChEBI" id="CHEBI:57692"/>
    </cofactor>
    <text evidence="5">Binds 1 FAD per subunit.</text>
</comment>
<dbReference type="InterPro" id="IPR002081">
    <property type="entry name" value="Cryptochrome/DNA_photolyase_1"/>
</dbReference>
<dbReference type="GO" id="GO:0006950">
    <property type="term" value="P:response to stress"/>
    <property type="evidence" value="ECO:0007669"/>
    <property type="project" value="UniProtKB-ARBA"/>
</dbReference>
<sequence length="448" mass="52925">MLYGIGMVSFLNTITMKQISLVWLRRDLRLDDQAALYHALKNETNVLPLFIFDTTILNLLPNKFDRRVDFIHQVLSDMKKELDAINSSLLVEYGDPIDVFSELIDRFTIKAIYTNRDYEPTAIARDESVKKLVESKGIAFKTFKDQCIFEQSEIVKDDGSPYSIFTPYSRKWKSKLNDFYLKSYPCKKYYHHFYQGDDFKFPDLESLGFSKTDIVYNKFVLSREIVRHYDKTRDFPALKGTSRASMHLRFGTISIRKLARYALDYNETYLNELIWRDFYMMILYHYPKIVRHSFKADYDKIPWLNNEKDFKAWCEGKTGYPIVDAGMRELNTTGFMHNRVRMIVASFLTKHLLIDWRWGEAYFAEKLDDYDLSANNGGWQWAASSGCDAVPYFRIFNPEEQTKKFDPNRAYIRKWIPELDSLDYPKPIVEHKFARERALNVYKKALAG</sequence>
<dbReference type="GO" id="GO:0006139">
    <property type="term" value="P:nucleobase-containing compound metabolic process"/>
    <property type="evidence" value="ECO:0007669"/>
    <property type="project" value="UniProtKB-ARBA"/>
</dbReference>
<dbReference type="EC" id="4.1.99.3" evidence="9"/>
<evidence type="ECO:0000313" key="10">
    <source>
        <dbReference type="Proteomes" id="UP000000310"/>
    </source>
</evidence>
<dbReference type="InterPro" id="IPR005101">
    <property type="entry name" value="Cryptochr/Photolyase_FAD-bd"/>
</dbReference>
<evidence type="ECO:0000256" key="1">
    <source>
        <dbReference type="ARBA" id="ARBA00001932"/>
    </source>
</evidence>
<dbReference type="PRINTS" id="PR00147">
    <property type="entry name" value="DNAPHOTLYASE"/>
</dbReference>
<dbReference type="AlphaFoldDB" id="F0SC80"/>
<dbReference type="InterPro" id="IPR036134">
    <property type="entry name" value="Crypto/Photolyase_FAD-like_sf"/>
</dbReference>
<dbReference type="InterPro" id="IPR006050">
    <property type="entry name" value="DNA_photolyase_N"/>
</dbReference>
<evidence type="ECO:0000313" key="9">
    <source>
        <dbReference type="EMBL" id="ADY51677.1"/>
    </source>
</evidence>
<dbReference type="SUPFAM" id="SSF48173">
    <property type="entry name" value="Cryptochrome/photolyase FAD-binding domain"/>
    <property type="match status" value="1"/>
</dbReference>
<keyword evidence="4 7" id="KW-0157">Chromophore</keyword>
<feature type="site" description="Electron transfer via tryptophanyl radical" evidence="6">
    <location>
        <position position="356"/>
    </location>
</feature>
<accession>F0SC80</accession>
<reference evidence="10" key="2">
    <citation type="submission" date="2011-02" db="EMBL/GenBank/DDBJ databases">
        <title>The complete genome of Pedobacter saltans DSM 12145.</title>
        <authorList>
            <consortium name="US DOE Joint Genome Institute (JGI-PGF)"/>
            <person name="Lucas S."/>
            <person name="Copeland A."/>
            <person name="Lapidus A."/>
            <person name="Bruce D."/>
            <person name="Goodwin L."/>
            <person name="Pitluck S."/>
            <person name="Kyrpides N."/>
            <person name="Mavromatis K."/>
            <person name="Pagani I."/>
            <person name="Ivanova N."/>
            <person name="Ovchinnikova G."/>
            <person name="Lu M."/>
            <person name="Detter J.C."/>
            <person name="Han C."/>
            <person name="Land M."/>
            <person name="Hauser L."/>
            <person name="Markowitz V."/>
            <person name="Cheng J.-F."/>
            <person name="Hugenholtz P."/>
            <person name="Woyke T."/>
            <person name="Wu D."/>
            <person name="Tindall B."/>
            <person name="Pomrenke H.G."/>
            <person name="Brambilla E."/>
            <person name="Klenk H.-P."/>
            <person name="Eisen J.A."/>
        </authorList>
    </citation>
    <scope>NUCLEOTIDE SEQUENCE [LARGE SCALE GENOMIC DNA]</scope>
    <source>
        <strain evidence="10">ATCC 51119 / DSM 12145 / JCM 21818 / LMG 10337 / NBRC 100064 / NCIMB 13643</strain>
    </source>
</reference>
<feature type="binding site" evidence="5">
    <location>
        <position position="269"/>
    </location>
    <ligand>
        <name>FAD</name>
        <dbReference type="ChEBI" id="CHEBI:57692"/>
    </ligand>
</feature>
<feature type="binding site" evidence="5">
    <location>
        <begin position="241"/>
        <end position="245"/>
    </location>
    <ligand>
        <name>FAD</name>
        <dbReference type="ChEBI" id="CHEBI:57692"/>
    </ligand>
</feature>
<keyword evidence="3 5" id="KW-0274">FAD</keyword>
<keyword evidence="2 5" id="KW-0285">Flavoprotein</keyword>
<evidence type="ECO:0000256" key="3">
    <source>
        <dbReference type="ARBA" id="ARBA00022827"/>
    </source>
</evidence>
<feature type="binding site" evidence="5">
    <location>
        <begin position="272"/>
        <end position="279"/>
    </location>
    <ligand>
        <name>FAD</name>
        <dbReference type="ChEBI" id="CHEBI:57692"/>
    </ligand>
</feature>
<evidence type="ECO:0000256" key="7">
    <source>
        <dbReference type="RuleBase" id="RU004182"/>
    </source>
</evidence>
<feature type="domain" description="Photolyase/cryptochrome alpha/beta" evidence="8">
    <location>
        <begin position="18"/>
        <end position="148"/>
    </location>
</feature>
<evidence type="ECO:0000259" key="8">
    <source>
        <dbReference type="PROSITE" id="PS51645"/>
    </source>
</evidence>
<dbReference type="STRING" id="762903.Pedsa_1107"/>
<proteinExistence type="inferred from homology"/>
<feature type="site" description="Electron transfer via tryptophanyl radical" evidence="6">
    <location>
        <position position="379"/>
    </location>
</feature>
<dbReference type="Gene3D" id="3.40.50.620">
    <property type="entry name" value="HUPs"/>
    <property type="match status" value="1"/>
</dbReference>
<dbReference type="InterPro" id="IPR014729">
    <property type="entry name" value="Rossmann-like_a/b/a_fold"/>
</dbReference>
<dbReference type="PROSITE" id="PS00394">
    <property type="entry name" value="DNA_PHOTOLYASES_1_1"/>
    <property type="match status" value="1"/>
</dbReference>
<dbReference type="GO" id="GO:0071949">
    <property type="term" value="F:FAD binding"/>
    <property type="evidence" value="ECO:0007669"/>
    <property type="project" value="TreeGrafter"/>
</dbReference>
<dbReference type="InterPro" id="IPR018394">
    <property type="entry name" value="DNA_photolyase_1_CS_C"/>
</dbReference>